<dbReference type="AlphaFoldDB" id="A0A840AGI0"/>
<dbReference type="EMBL" id="JACIDJ010000006">
    <property type="protein sequence ID" value="MBB3899653.1"/>
    <property type="molecule type" value="Genomic_DNA"/>
</dbReference>
<protein>
    <submittedName>
        <fullName evidence="3">Uncharacterized protein</fullName>
    </submittedName>
</protein>
<evidence type="ECO:0000313" key="4">
    <source>
        <dbReference type="Proteomes" id="UP000553193"/>
    </source>
</evidence>
<keyword evidence="4" id="KW-1185">Reference proteome</keyword>
<sequence>MKRLFLAALLAPTLLWAATAPAAAQRSGVYEVTGRNLDGSEYRGLLELRQVGLTSFHLVWNIGRETIEGVGMVSGRTFATAFTAGNMTGMGIYELRDGDVMEGSWTLMGAQGNGSETLRPATETPPPGITPGVTPGTQAPAPSRP</sequence>
<dbReference type="Proteomes" id="UP000553193">
    <property type="component" value="Unassembled WGS sequence"/>
</dbReference>
<evidence type="ECO:0000256" key="2">
    <source>
        <dbReference type="SAM" id="SignalP"/>
    </source>
</evidence>
<dbReference type="RefSeq" id="WP_184385633.1">
    <property type="nucleotide sequence ID" value="NZ_JACIDJ010000006.1"/>
</dbReference>
<organism evidence="3 4">
    <name type="scientific">Roseococcus suduntuyensis</name>
    <dbReference type="NCBI Taxonomy" id="455361"/>
    <lineage>
        <taxon>Bacteria</taxon>
        <taxon>Pseudomonadati</taxon>
        <taxon>Pseudomonadota</taxon>
        <taxon>Alphaproteobacteria</taxon>
        <taxon>Acetobacterales</taxon>
        <taxon>Roseomonadaceae</taxon>
        <taxon>Roseococcus</taxon>
    </lineage>
</organism>
<reference evidence="3 4" key="1">
    <citation type="submission" date="2020-08" db="EMBL/GenBank/DDBJ databases">
        <title>Genomic Encyclopedia of Type Strains, Phase IV (KMG-IV): sequencing the most valuable type-strain genomes for metagenomic binning, comparative biology and taxonomic classification.</title>
        <authorList>
            <person name="Goeker M."/>
        </authorList>
    </citation>
    <scope>NUCLEOTIDE SEQUENCE [LARGE SCALE GENOMIC DNA]</scope>
    <source>
        <strain evidence="3 4">DSM 19979</strain>
    </source>
</reference>
<keyword evidence="2" id="KW-0732">Signal</keyword>
<accession>A0A840AGI0</accession>
<feature type="chain" id="PRO_5032452918" evidence="2">
    <location>
        <begin position="23"/>
        <end position="145"/>
    </location>
</feature>
<comment type="caution">
    <text evidence="3">The sequence shown here is derived from an EMBL/GenBank/DDBJ whole genome shotgun (WGS) entry which is preliminary data.</text>
</comment>
<feature type="region of interest" description="Disordered" evidence="1">
    <location>
        <begin position="111"/>
        <end position="145"/>
    </location>
</feature>
<name>A0A840AGI0_9PROT</name>
<gene>
    <name evidence="3" type="ORF">GGQ83_003113</name>
</gene>
<evidence type="ECO:0000256" key="1">
    <source>
        <dbReference type="SAM" id="MobiDB-lite"/>
    </source>
</evidence>
<evidence type="ECO:0000313" key="3">
    <source>
        <dbReference type="EMBL" id="MBB3899653.1"/>
    </source>
</evidence>
<proteinExistence type="predicted"/>
<feature type="signal peptide" evidence="2">
    <location>
        <begin position="1"/>
        <end position="22"/>
    </location>
</feature>